<dbReference type="Pfam" id="PF13432">
    <property type="entry name" value="TPR_16"/>
    <property type="match status" value="3"/>
</dbReference>
<accession>A0A1V2EUS8</accession>
<dbReference type="Gene3D" id="1.25.40.10">
    <property type="entry name" value="Tetratricopeptide repeat domain"/>
    <property type="match status" value="1"/>
</dbReference>
<dbReference type="InterPro" id="IPR011990">
    <property type="entry name" value="TPR-like_helical_dom_sf"/>
</dbReference>
<dbReference type="OrthoDB" id="9800698at2"/>
<organism evidence="2 3">
    <name type="scientific">Sphingomonas jeddahensis</name>
    <dbReference type="NCBI Taxonomy" id="1915074"/>
    <lineage>
        <taxon>Bacteria</taxon>
        <taxon>Pseudomonadati</taxon>
        <taxon>Pseudomonadota</taxon>
        <taxon>Alphaproteobacteria</taxon>
        <taxon>Sphingomonadales</taxon>
        <taxon>Sphingomonadaceae</taxon>
        <taxon>Sphingomonas</taxon>
    </lineage>
</organism>
<dbReference type="InterPro" id="IPR019734">
    <property type="entry name" value="TPR_rpt"/>
</dbReference>
<dbReference type="InterPro" id="IPR026634">
    <property type="entry name" value="TPST-like"/>
</dbReference>
<dbReference type="PANTHER" id="PTHR12788">
    <property type="entry name" value="PROTEIN-TYROSINE SULFOTRANSFERASE 2"/>
    <property type="match status" value="1"/>
</dbReference>
<evidence type="ECO:0000256" key="1">
    <source>
        <dbReference type="ARBA" id="ARBA00022679"/>
    </source>
</evidence>
<reference evidence="2 3" key="1">
    <citation type="submission" date="2016-11" db="EMBL/GenBank/DDBJ databases">
        <title>Genome sequence of Sphingomonas jeddahensis G39.</title>
        <authorList>
            <person name="Poehlein A."/>
            <person name="Wuebbeler J.H."/>
            <person name="Steinbuechel A."/>
            <person name="Daniel R."/>
        </authorList>
    </citation>
    <scope>NUCLEOTIDE SEQUENCE [LARGE SCALE GENOMIC DNA]</scope>
    <source>
        <strain evidence="2 3">G39</strain>
    </source>
</reference>
<dbReference type="STRING" id="1915074.SPHI_12160"/>
<dbReference type="GO" id="GO:0008476">
    <property type="term" value="F:protein-tyrosine sulfotransferase activity"/>
    <property type="evidence" value="ECO:0007669"/>
    <property type="project" value="InterPro"/>
</dbReference>
<name>A0A1V2EUS8_9SPHN</name>
<dbReference type="SMART" id="SM00028">
    <property type="entry name" value="TPR"/>
    <property type="match status" value="3"/>
</dbReference>
<keyword evidence="3" id="KW-1185">Reference proteome</keyword>
<dbReference type="Gene3D" id="3.40.50.300">
    <property type="entry name" value="P-loop containing nucleotide triphosphate hydrolases"/>
    <property type="match status" value="1"/>
</dbReference>
<dbReference type="Pfam" id="PF13469">
    <property type="entry name" value="Sulfotransfer_3"/>
    <property type="match status" value="1"/>
</dbReference>
<dbReference type="InterPro" id="IPR027417">
    <property type="entry name" value="P-loop_NTPase"/>
</dbReference>
<dbReference type="SUPFAM" id="SSF52540">
    <property type="entry name" value="P-loop containing nucleoside triphosphate hydrolases"/>
    <property type="match status" value="1"/>
</dbReference>
<keyword evidence="1 2" id="KW-0808">Transferase</keyword>
<dbReference type="PANTHER" id="PTHR12788:SF10">
    <property type="entry name" value="PROTEIN-TYROSINE SULFOTRANSFERASE"/>
    <property type="match status" value="1"/>
</dbReference>
<protein>
    <submittedName>
        <fullName evidence="2">Sulfotransferase domain protein</fullName>
    </submittedName>
</protein>
<gene>
    <name evidence="2" type="ORF">SPHI_12160</name>
</gene>
<dbReference type="SUPFAM" id="SSF48452">
    <property type="entry name" value="TPR-like"/>
    <property type="match status" value="1"/>
</dbReference>
<evidence type="ECO:0000313" key="3">
    <source>
        <dbReference type="Proteomes" id="UP000188729"/>
    </source>
</evidence>
<comment type="caution">
    <text evidence="2">The sequence shown here is derived from an EMBL/GenBank/DDBJ whole genome shotgun (WGS) entry which is preliminary data.</text>
</comment>
<dbReference type="AlphaFoldDB" id="A0A1V2EUS8"/>
<dbReference type="RefSeq" id="WP_076743998.1">
    <property type="nucleotide sequence ID" value="NZ_MPSB01000004.1"/>
</dbReference>
<evidence type="ECO:0000313" key="2">
    <source>
        <dbReference type="EMBL" id="ONF96431.1"/>
    </source>
</evidence>
<proteinExistence type="predicted"/>
<sequence length="619" mass="66810">MSQEQAEAALLREIAALANAGRLAAARDRAEEALAARDAMPVRELAAMLALRLGDRAGAVAHLDRLHAARPDDRAIRLNLAQALTGTEDVSRIAPLLAPLPSEPRVDRIAAYAALRGGEHAAALALYARVLEAWPEDAESWANRAQAELALGDGDAAISSLETAITHRRDAVPFYLALIAVLERLDRQEARRTVARDAAAIAPDNVDVQLALGLAEAANGDDSAAEAALRRAVTLDRSRPEAMLELGLLLESRNRLDTLAELIVHVRPYAGGELALLEGWLAFRRGELDRAAVHAGAIPPTIGAHRRAHLRALIADRQGDAAKAFTLFEEMNAGALAVSGPAPARRYRDGVAASTEALRAAPVAAVAAGQHSSPVFIAGFPRSGTTLLDTLLGRLPNAHVLEEQPLVPALERAVGDPGRIAGLDGAALTALRAQYRTMAAEIVPQADRRLLIDKHPLHMARMPLIARLFPGAPVLLVERHPYDVVLSCFMANFRLNGAMRSFTDLTEAALTYDTVFTAWREAETRLGLNAHRIRYERLVADPEPELRAALAFIGADYSPELLDTAAAARERGPVKTASYAQVIEPIHQRAVARWQRYRGQLAPVIPILRPWAEWMGYDG</sequence>
<dbReference type="Proteomes" id="UP000188729">
    <property type="component" value="Unassembled WGS sequence"/>
</dbReference>
<dbReference type="EMBL" id="MPSB01000004">
    <property type="protein sequence ID" value="ONF96431.1"/>
    <property type="molecule type" value="Genomic_DNA"/>
</dbReference>